<evidence type="ECO:0000313" key="3">
    <source>
        <dbReference type="EMBL" id="MFC7582274.1"/>
    </source>
</evidence>
<keyword evidence="4" id="KW-1185">Reference proteome</keyword>
<dbReference type="Pfam" id="PF01593">
    <property type="entry name" value="Amino_oxidase"/>
    <property type="match status" value="1"/>
</dbReference>
<proteinExistence type="predicted"/>
<organism evidence="3 4">
    <name type="scientific">Schaalia naturae</name>
    <dbReference type="NCBI Taxonomy" id="635203"/>
    <lineage>
        <taxon>Bacteria</taxon>
        <taxon>Bacillati</taxon>
        <taxon>Actinomycetota</taxon>
        <taxon>Actinomycetes</taxon>
        <taxon>Actinomycetales</taxon>
        <taxon>Actinomycetaceae</taxon>
        <taxon>Schaalia</taxon>
    </lineage>
</organism>
<feature type="domain" description="Amine oxidase" evidence="2">
    <location>
        <begin position="28"/>
        <end position="283"/>
    </location>
</feature>
<dbReference type="EMBL" id="JBHTEF010000002">
    <property type="protein sequence ID" value="MFC7582274.1"/>
    <property type="molecule type" value="Genomic_DNA"/>
</dbReference>
<dbReference type="PANTHER" id="PTHR42923:SF3">
    <property type="entry name" value="PROTOPORPHYRINOGEN OXIDASE"/>
    <property type="match status" value="1"/>
</dbReference>
<dbReference type="Gene3D" id="1.10.3110.10">
    <property type="entry name" value="protoporphyrinogen ix oxidase, domain 3"/>
    <property type="match status" value="1"/>
</dbReference>
<evidence type="ECO:0000256" key="1">
    <source>
        <dbReference type="SAM" id="MobiDB-lite"/>
    </source>
</evidence>
<dbReference type="InterPro" id="IPR002937">
    <property type="entry name" value="Amino_oxidase"/>
</dbReference>
<evidence type="ECO:0000259" key="2">
    <source>
        <dbReference type="Pfam" id="PF01593"/>
    </source>
</evidence>
<dbReference type="InterPro" id="IPR036188">
    <property type="entry name" value="FAD/NAD-bd_sf"/>
</dbReference>
<comment type="caution">
    <text evidence="3">The sequence shown here is derived from an EMBL/GenBank/DDBJ whole genome shotgun (WGS) entry which is preliminary data.</text>
</comment>
<dbReference type="Gene3D" id="3.50.50.60">
    <property type="entry name" value="FAD/NAD(P)-binding domain"/>
    <property type="match status" value="1"/>
</dbReference>
<dbReference type="InterPro" id="IPR050464">
    <property type="entry name" value="Zeta_carotene_desat/Oxidored"/>
</dbReference>
<dbReference type="Proteomes" id="UP001596527">
    <property type="component" value="Unassembled WGS sequence"/>
</dbReference>
<feature type="region of interest" description="Disordered" evidence="1">
    <location>
        <begin position="101"/>
        <end position="127"/>
    </location>
</feature>
<evidence type="ECO:0000313" key="4">
    <source>
        <dbReference type="Proteomes" id="UP001596527"/>
    </source>
</evidence>
<protein>
    <submittedName>
        <fullName evidence="3">Protoporphyrinogen/coproporphyrinogen oxidase</fullName>
    </submittedName>
</protein>
<dbReference type="SUPFAM" id="SSF51905">
    <property type="entry name" value="FAD/NAD(P)-binding domain"/>
    <property type="match status" value="1"/>
</dbReference>
<accession>A0ABW2SQV6</accession>
<sequence>MRTGASSGATEPHALEQEWDAVIVGGGIAGLSAAWEMTRHGLRPLVVEARGYTGGLIAALTIGGVRMDVGAEAFVVRGTEVTSMVSSLGLEVIAPRGGGAQLFLPPRDDEGEPTPSGPGTSDPRRRGWALHHFPARSLLGIPADPLAPDVVAVLGRAGAHRAAEDARMGPDVGAECTDLASLVATRMGDTVVERLVRPITAGIHTADPERLDADTVLPGLREALARCGSLAGAIALLRDRRPGRAVDQGVDGGMFHLTECLSRAIEAAGGRVLTRVGARALRPSATSDGVDQPWWSLSLAPTRPGATPSAEPVPAGPPWSVSTTRVVLACSATAALRLLESVPGVDTDVVVASGAPIARTTLLVQAPGLDRQPVGQGLLVAPGPLAPVEAKSLSHLSTKWSWVDRSVRATHGPQAHAIRLSHGRPGQPSPSPTLEAALHDASVLTGVDLHPEDLLAHSLVHWDGTLPPFTPEHRARVGRLAADVSRRPGLGVTGAWVAGSGIAAVVSHSRQMSRRMSDQSLPKCAQE</sequence>
<reference evidence="4" key="1">
    <citation type="journal article" date="2019" name="Int. J. Syst. Evol. Microbiol.">
        <title>The Global Catalogue of Microorganisms (GCM) 10K type strain sequencing project: providing services to taxonomists for standard genome sequencing and annotation.</title>
        <authorList>
            <consortium name="The Broad Institute Genomics Platform"/>
            <consortium name="The Broad Institute Genome Sequencing Center for Infectious Disease"/>
            <person name="Wu L."/>
            <person name="Ma J."/>
        </authorList>
    </citation>
    <scope>NUCLEOTIDE SEQUENCE [LARGE SCALE GENOMIC DNA]</scope>
    <source>
        <strain evidence="4">CCUG 56698</strain>
    </source>
</reference>
<dbReference type="Gene3D" id="3.90.660.20">
    <property type="entry name" value="Protoporphyrinogen oxidase, mitochondrial, domain 2"/>
    <property type="match status" value="1"/>
</dbReference>
<dbReference type="PANTHER" id="PTHR42923">
    <property type="entry name" value="PROTOPORPHYRINOGEN OXIDASE"/>
    <property type="match status" value="1"/>
</dbReference>
<gene>
    <name evidence="3" type="ORF">ACFQWG_13870</name>
</gene>
<dbReference type="RefSeq" id="WP_380976433.1">
    <property type="nucleotide sequence ID" value="NZ_JBHTEF010000002.1"/>
</dbReference>
<name>A0ABW2SQV6_9ACTO</name>